<sequence>MTIDTRTLEVRKSASEPDLAKGTVTWTVTVKDTAPLDGYVLHDVWNGNALAAADMTGGSFTLAFTDEHGYADPVQTIAGTPDGYVFPASSAPGAYVFTYTTPMNTALAMAVALYRKVQHI</sequence>
<keyword evidence="2" id="KW-1185">Reference proteome</keyword>
<organism evidence="1 2">
    <name type="scientific">Bifidobacterium magnum</name>
    <dbReference type="NCBI Taxonomy" id="1692"/>
    <lineage>
        <taxon>Bacteria</taxon>
        <taxon>Bacillati</taxon>
        <taxon>Actinomycetota</taxon>
        <taxon>Actinomycetes</taxon>
        <taxon>Bifidobacteriales</taxon>
        <taxon>Bifidobacteriaceae</taxon>
        <taxon>Bifidobacterium</taxon>
    </lineage>
</organism>
<dbReference type="Proteomes" id="UP000029052">
    <property type="component" value="Unassembled WGS sequence"/>
</dbReference>
<dbReference type="RefSeq" id="WP_022859853.1">
    <property type="nucleotide sequence ID" value="NZ_JGZB01000001.1"/>
</dbReference>
<gene>
    <name evidence="1" type="ORF">BMAGN_1330</name>
</gene>
<protein>
    <submittedName>
        <fullName evidence="1">Uncharacterized protein</fullName>
    </submittedName>
</protein>
<dbReference type="AlphaFoldDB" id="A0A087BF12"/>
<name>A0A087BF12_9BIFI</name>
<comment type="caution">
    <text evidence="1">The sequence shown here is derived from an EMBL/GenBank/DDBJ whole genome shotgun (WGS) entry which is preliminary data.</text>
</comment>
<dbReference type="EMBL" id="JGZB01000001">
    <property type="protein sequence ID" value="KFI69612.1"/>
    <property type="molecule type" value="Genomic_DNA"/>
</dbReference>
<evidence type="ECO:0000313" key="2">
    <source>
        <dbReference type="Proteomes" id="UP000029052"/>
    </source>
</evidence>
<evidence type="ECO:0000313" key="1">
    <source>
        <dbReference type="EMBL" id="KFI69612.1"/>
    </source>
</evidence>
<proteinExistence type="predicted"/>
<reference evidence="1 2" key="1">
    <citation type="submission" date="2014-03" db="EMBL/GenBank/DDBJ databases">
        <title>Genomics of Bifidobacteria.</title>
        <authorList>
            <person name="Ventura M."/>
            <person name="Milani C."/>
            <person name="Lugli G.A."/>
        </authorList>
    </citation>
    <scope>NUCLEOTIDE SEQUENCE [LARGE SCALE GENOMIC DNA]</scope>
    <source>
        <strain evidence="1 2">LMG 11591</strain>
    </source>
</reference>
<accession>A0A087BF12</accession>